<dbReference type="AlphaFoldDB" id="A0A158GIY1"/>
<dbReference type="OrthoDB" id="9023977at2"/>
<organism evidence="2 3">
    <name type="scientific">Caballeronia sordidicola</name>
    <name type="common">Burkholderia sordidicola</name>
    <dbReference type="NCBI Taxonomy" id="196367"/>
    <lineage>
        <taxon>Bacteria</taxon>
        <taxon>Pseudomonadati</taxon>
        <taxon>Pseudomonadota</taxon>
        <taxon>Betaproteobacteria</taxon>
        <taxon>Burkholderiales</taxon>
        <taxon>Burkholderiaceae</taxon>
        <taxon>Caballeronia</taxon>
    </lineage>
</organism>
<dbReference type="Proteomes" id="UP000054893">
    <property type="component" value="Unassembled WGS sequence"/>
</dbReference>
<name>A0A158GIY1_CABSO</name>
<dbReference type="RefSeq" id="WP_060856064.1">
    <property type="nucleotide sequence ID" value="NZ_FCOC02000007.1"/>
</dbReference>
<protein>
    <submittedName>
        <fullName evidence="2">Uncharacterized protein</fullName>
    </submittedName>
</protein>
<proteinExistence type="predicted"/>
<evidence type="ECO:0000313" key="3">
    <source>
        <dbReference type="Proteomes" id="UP000054893"/>
    </source>
</evidence>
<evidence type="ECO:0000256" key="1">
    <source>
        <dbReference type="SAM" id="MobiDB-lite"/>
    </source>
</evidence>
<accession>A0A158GIY1</accession>
<evidence type="ECO:0000313" key="2">
    <source>
        <dbReference type="EMBL" id="SAL31791.1"/>
    </source>
</evidence>
<dbReference type="EMBL" id="FCOC02000007">
    <property type="protein sequence ID" value="SAL31791.1"/>
    <property type="molecule type" value="Genomic_DNA"/>
</dbReference>
<feature type="region of interest" description="Disordered" evidence="1">
    <location>
        <begin position="155"/>
        <end position="182"/>
    </location>
</feature>
<sequence length="182" mass="19219">MEIASTAVRYGKNAIPQRFAAAATAWIVLGSSSGNVCAQNSMNHSPTITPLFESGFMLRLSGFETLAVRTNPPAISVEQLIEKPGESGGASVENIIQVFATAQAGSAPVRFDQPASFMEQDDDALAKVSVTDEWTPVLTQTPNSVTLWDEIAPPLPSPVPNDNTAVHSTPGEVANTEAHTTQ</sequence>
<gene>
    <name evidence="2" type="ORF">AWB64_02898</name>
</gene>
<reference evidence="2 3" key="1">
    <citation type="submission" date="2016-01" db="EMBL/GenBank/DDBJ databases">
        <authorList>
            <person name="Oliw E.H."/>
        </authorList>
    </citation>
    <scope>NUCLEOTIDE SEQUENCE [LARGE SCALE GENOMIC DNA]</scope>
    <source>
        <strain evidence="2">LMG 22029</strain>
    </source>
</reference>